<keyword evidence="1 3" id="KW-0378">Hydrolase</keyword>
<dbReference type="InterPro" id="IPR036380">
    <property type="entry name" value="Isochorismatase-like_sf"/>
</dbReference>
<feature type="domain" description="Isochorismatase-like" evidence="2">
    <location>
        <begin position="5"/>
        <end position="170"/>
    </location>
</feature>
<dbReference type="Proteomes" id="UP001575181">
    <property type="component" value="Unassembled WGS sequence"/>
</dbReference>
<dbReference type="Pfam" id="PF00857">
    <property type="entry name" value="Isochorismatase"/>
    <property type="match status" value="1"/>
</dbReference>
<evidence type="ECO:0000313" key="4">
    <source>
        <dbReference type="Proteomes" id="UP001575181"/>
    </source>
</evidence>
<evidence type="ECO:0000256" key="1">
    <source>
        <dbReference type="ARBA" id="ARBA00022801"/>
    </source>
</evidence>
<reference evidence="3 4" key="1">
    <citation type="submission" date="2024-08" db="EMBL/GenBank/DDBJ databases">
        <title>Whole-genome sequencing of halo(alkali)philic microorganisms from hypersaline lakes.</title>
        <authorList>
            <person name="Sorokin D.Y."/>
            <person name="Merkel A.Y."/>
            <person name="Messina E."/>
            <person name="Yakimov M."/>
        </authorList>
    </citation>
    <scope>NUCLEOTIDE SEQUENCE [LARGE SCALE GENOMIC DNA]</scope>
    <source>
        <strain evidence="3 4">Cl-TMA</strain>
    </source>
</reference>
<name>A0ABV4TZP3_9GAMM</name>
<dbReference type="InterPro" id="IPR000868">
    <property type="entry name" value="Isochorismatase-like_dom"/>
</dbReference>
<dbReference type="InterPro" id="IPR050272">
    <property type="entry name" value="Isochorismatase-like_hydrls"/>
</dbReference>
<gene>
    <name evidence="3" type="ORF">ACERLL_16330</name>
</gene>
<dbReference type="CDD" id="cd01014">
    <property type="entry name" value="nicotinamidase_related"/>
    <property type="match status" value="1"/>
</dbReference>
<comment type="caution">
    <text evidence="3">The sequence shown here is derived from an EMBL/GenBank/DDBJ whole genome shotgun (WGS) entry which is preliminary data.</text>
</comment>
<protein>
    <submittedName>
        <fullName evidence="3">Cysteine hydrolase family protein</fullName>
        <ecNumber evidence="3">3.-.-.-</ecNumber>
    </submittedName>
</protein>
<dbReference type="EC" id="3.-.-.-" evidence="3"/>
<proteinExistence type="predicted"/>
<dbReference type="SUPFAM" id="SSF52499">
    <property type="entry name" value="Isochorismatase-like hydrolases"/>
    <property type="match status" value="1"/>
</dbReference>
<organism evidence="3 4">
    <name type="scientific">Thiohalorhabdus methylotrophus</name>
    <dbReference type="NCBI Taxonomy" id="3242694"/>
    <lineage>
        <taxon>Bacteria</taxon>
        <taxon>Pseudomonadati</taxon>
        <taxon>Pseudomonadota</taxon>
        <taxon>Gammaproteobacteria</taxon>
        <taxon>Thiohalorhabdales</taxon>
        <taxon>Thiohalorhabdaceae</taxon>
        <taxon>Thiohalorhabdus</taxon>
    </lineage>
</organism>
<dbReference type="GO" id="GO:0016787">
    <property type="term" value="F:hydrolase activity"/>
    <property type="evidence" value="ECO:0007669"/>
    <property type="project" value="UniProtKB-KW"/>
</dbReference>
<dbReference type="PANTHER" id="PTHR43540:SF1">
    <property type="entry name" value="ISOCHORISMATASE HYDROLASE"/>
    <property type="match status" value="1"/>
</dbReference>
<dbReference type="PANTHER" id="PTHR43540">
    <property type="entry name" value="PEROXYUREIDOACRYLATE/UREIDOACRYLATE AMIDOHYDROLASE-RELATED"/>
    <property type="match status" value="1"/>
</dbReference>
<dbReference type="Gene3D" id="3.40.50.850">
    <property type="entry name" value="Isochorismatase-like"/>
    <property type="match status" value="1"/>
</dbReference>
<evidence type="ECO:0000259" key="2">
    <source>
        <dbReference type="Pfam" id="PF00857"/>
    </source>
</evidence>
<accession>A0ABV4TZP3</accession>
<sequence>MGKRATLVVDIQNEYFPGGKLPLLGIEAAAANAARVIEAARDRGERLIHIHHEMPDPDAPIFTPGTAGVEIHESVRPNDGEPVILKNHPNAFLSTDLKERLDQEAIAEVVVVGAMSHMCVEATTRAASDLGYRGTVIHDACATMDLTFNGETAPASHVHATAMAALAFAYASIQSVEEFLA</sequence>
<dbReference type="RefSeq" id="WP_373657171.1">
    <property type="nucleotide sequence ID" value="NZ_JBGUAW010000013.1"/>
</dbReference>
<evidence type="ECO:0000313" key="3">
    <source>
        <dbReference type="EMBL" id="MFA9462382.1"/>
    </source>
</evidence>
<dbReference type="EMBL" id="JBGUAW010000013">
    <property type="protein sequence ID" value="MFA9462382.1"/>
    <property type="molecule type" value="Genomic_DNA"/>
</dbReference>
<keyword evidence="4" id="KW-1185">Reference proteome</keyword>